<accession>V5YPL0</accession>
<reference evidence="2" key="1">
    <citation type="journal article" date="2014" name="Microbiology">
        <title>A 2,4-dichlorophenoxyacetic acid degradation plasmid pM7012 discloses distribution of an unclassified megaplasmid group across bacterial species.</title>
        <authorList>
            <person name="Sakai Y."/>
            <person name="Ogawa N."/>
            <person name="Shimomura Y."/>
            <person name="Fujii T."/>
        </authorList>
    </citation>
    <scope>NUCLEOTIDE SEQUENCE</scope>
    <source>
        <strain evidence="2">M701</strain>
    </source>
</reference>
<name>V5YPL0_9BURK</name>
<geneLocation type="plasmid" evidence="2">
    <name>pM7012</name>
</geneLocation>
<feature type="compositionally biased region" description="Polar residues" evidence="1">
    <location>
        <begin position="306"/>
        <end position="323"/>
    </location>
</feature>
<protein>
    <submittedName>
        <fullName evidence="2">Sex pilus assembly protein</fullName>
    </submittedName>
</protein>
<evidence type="ECO:0000313" key="2">
    <source>
        <dbReference type="EMBL" id="BAO19258.1"/>
    </source>
</evidence>
<dbReference type="PROSITE" id="PS51257">
    <property type="entry name" value="PROKAR_LIPOPROTEIN"/>
    <property type="match status" value="1"/>
</dbReference>
<feature type="region of interest" description="Disordered" evidence="1">
    <location>
        <begin position="281"/>
        <end position="330"/>
    </location>
</feature>
<dbReference type="EMBL" id="AB853026">
    <property type="protein sequence ID" value="BAO19258.1"/>
    <property type="molecule type" value="Genomic_DNA"/>
</dbReference>
<keyword evidence="2" id="KW-0614">Plasmid</keyword>
<dbReference type="Pfam" id="PF05309">
    <property type="entry name" value="TraE"/>
    <property type="match status" value="1"/>
</dbReference>
<reference evidence="2" key="2">
    <citation type="submission" date="2024-06" db="EMBL/GenBank/DDBJ databases">
        <authorList>
            <person name="Sakai Y."/>
            <person name="Fujii T."/>
        </authorList>
    </citation>
    <scope>NUCLEOTIDE SEQUENCE</scope>
    <source>
        <strain evidence="2">M701</strain>
        <plasmid evidence="2">pM7012</plasmid>
    </source>
</reference>
<feature type="region of interest" description="Disordered" evidence="1">
    <location>
        <begin position="206"/>
        <end position="249"/>
    </location>
</feature>
<organism evidence="2">
    <name type="scientific">Burkholderia sp. M701</name>
    <dbReference type="NCBI Taxonomy" id="326454"/>
    <lineage>
        <taxon>Bacteria</taxon>
        <taxon>Pseudomonadati</taxon>
        <taxon>Pseudomonadota</taxon>
        <taxon>Betaproteobacteria</taxon>
        <taxon>Burkholderiales</taxon>
        <taxon>Burkholderiaceae</taxon>
        <taxon>Burkholderia</taxon>
    </lineage>
</organism>
<dbReference type="RefSeq" id="WP_023842798.1">
    <property type="nucleotide sequence ID" value="NC_022995.1"/>
</dbReference>
<feature type="compositionally biased region" description="Low complexity" evidence="1">
    <location>
        <begin position="206"/>
        <end position="241"/>
    </location>
</feature>
<proteinExistence type="predicted"/>
<sequence>MKLFDMSSSWEGAQKFASTMMISNVILSVLLACSVFVNLSTHETTRLVPPYLDKVVTVGWNTADQNYLEGIGLYVADLVGNVTPRNADFVADRLSQILTPRIYKQAREQILTLANDPVFKSNGGSIRFDPTKIESEKETQKVFIIGQMVSSQIGSRTSRSVVIEMKIFMRDGRPWVDSLDHYDGTVPRTQDWLDSHPTQVLTIEKQQQAAADAAEDAAASAAASRGAAPAPLAAPSQAQLDSLQQPAPQVNAPTVAPAIQEGPVAAPAAVPIAPGALPSRLPQGANTGVTAPEPVSADAPVRPMANLQSRASMFANSNTTLSQHAPEKTQ</sequence>
<evidence type="ECO:0000256" key="1">
    <source>
        <dbReference type="SAM" id="MobiDB-lite"/>
    </source>
</evidence>
<dbReference type="AlphaFoldDB" id="V5YPL0"/>
<dbReference type="InterPro" id="IPR007973">
    <property type="entry name" value="Pilus_assembly_TraE"/>
</dbReference>
<gene>
    <name evidence="2" type="primary">traE</name>
</gene>